<name>N6UNU2_DENPD</name>
<accession>N6UNU2</accession>
<dbReference type="AlphaFoldDB" id="N6UNU2"/>
<gene>
    <name evidence="1" type="ORF">YQE_01229</name>
</gene>
<organism evidence="1">
    <name type="scientific">Dendroctonus ponderosae</name>
    <name type="common">Mountain pine beetle</name>
    <dbReference type="NCBI Taxonomy" id="77166"/>
    <lineage>
        <taxon>Eukaryota</taxon>
        <taxon>Metazoa</taxon>
        <taxon>Ecdysozoa</taxon>
        <taxon>Arthropoda</taxon>
        <taxon>Hexapoda</taxon>
        <taxon>Insecta</taxon>
        <taxon>Pterygota</taxon>
        <taxon>Neoptera</taxon>
        <taxon>Endopterygota</taxon>
        <taxon>Coleoptera</taxon>
        <taxon>Polyphaga</taxon>
        <taxon>Cucujiformia</taxon>
        <taxon>Curculionidae</taxon>
        <taxon>Scolytinae</taxon>
        <taxon>Dendroctonus</taxon>
    </lineage>
</organism>
<dbReference type="OrthoDB" id="3225452at2759"/>
<feature type="non-terminal residue" evidence="1">
    <location>
        <position position="1"/>
    </location>
</feature>
<sequence>MLRIEIKFPLLQNLQHFPLFKVASSASIPPSNSGSSSVSGSAGLPSIQSSLSTAAFRELYGASGAVPPGHPLASLESQQRFLELSRFGLRQYDLAQHMLTQQGAVTKLLDQVDYLEYDDLIVLCIANPHTIAKLQSDEEKRKTQ</sequence>
<reference evidence="1" key="1">
    <citation type="journal article" date="2013" name="Genome Biol.">
        <title>Draft genome of the mountain pine beetle, Dendroctonus ponderosae Hopkins, a major forest pest.</title>
        <authorList>
            <person name="Keeling C.I."/>
            <person name="Yuen M.M."/>
            <person name="Liao N.Y."/>
            <person name="Docking T.R."/>
            <person name="Chan S.K."/>
            <person name="Taylor G.A."/>
            <person name="Palmquist D.L."/>
            <person name="Jackman S.D."/>
            <person name="Nguyen A."/>
            <person name="Li M."/>
            <person name="Henderson H."/>
            <person name="Janes J.K."/>
            <person name="Zhao Y."/>
            <person name="Pandoh P."/>
            <person name="Moore R."/>
            <person name="Sperling F.A."/>
            <person name="Huber D.P."/>
            <person name="Birol I."/>
            <person name="Jones S.J."/>
            <person name="Bohlmann J."/>
        </authorList>
    </citation>
    <scope>NUCLEOTIDE SEQUENCE</scope>
</reference>
<feature type="non-terminal residue" evidence="1">
    <location>
        <position position="144"/>
    </location>
</feature>
<dbReference type="EMBL" id="KB739052">
    <property type="protein sequence ID" value="ENN82396.1"/>
    <property type="molecule type" value="Genomic_DNA"/>
</dbReference>
<proteinExistence type="predicted"/>
<protein>
    <submittedName>
        <fullName evidence="1">Uncharacterized protein</fullName>
    </submittedName>
</protein>
<evidence type="ECO:0000313" key="1">
    <source>
        <dbReference type="EMBL" id="ENN82396.1"/>
    </source>
</evidence>
<dbReference type="HOGENOM" id="CLU_1801260_0_0_1"/>